<keyword evidence="2 4" id="KW-0547">Nucleotide-binding</keyword>
<comment type="cofactor">
    <cofactor evidence="5">
        <name>Mg(2+)</name>
        <dbReference type="ChEBI" id="CHEBI:18420"/>
    </cofactor>
</comment>
<dbReference type="GO" id="GO:0035999">
    <property type="term" value="P:tetrahydrofolate interconversion"/>
    <property type="evidence" value="ECO:0007669"/>
    <property type="project" value="TreeGrafter"/>
</dbReference>
<dbReference type="PIRSF" id="PIRSF006806">
    <property type="entry name" value="FTHF_cligase"/>
    <property type="match status" value="1"/>
</dbReference>
<comment type="caution">
    <text evidence="6">The sequence shown here is derived from an EMBL/GenBank/DDBJ whole genome shotgun (WGS) entry which is preliminary data.</text>
</comment>
<dbReference type="Proteomes" id="UP000241912">
    <property type="component" value="Unassembled WGS sequence"/>
</dbReference>
<evidence type="ECO:0000256" key="3">
    <source>
        <dbReference type="ARBA" id="ARBA00022840"/>
    </source>
</evidence>
<dbReference type="GO" id="GO:0005524">
    <property type="term" value="F:ATP binding"/>
    <property type="evidence" value="ECO:0007669"/>
    <property type="project" value="UniProtKB-KW"/>
</dbReference>
<dbReference type="GO" id="GO:0046872">
    <property type="term" value="F:metal ion binding"/>
    <property type="evidence" value="ECO:0007669"/>
    <property type="project" value="UniProtKB-KW"/>
</dbReference>
<protein>
    <recommendedName>
        <fullName evidence="5">5-formyltetrahydrofolate cyclo-ligase</fullName>
        <ecNumber evidence="5">6.3.3.2</ecNumber>
    </recommendedName>
</protein>
<dbReference type="PANTHER" id="PTHR23407">
    <property type="entry name" value="ATPASE INHIBITOR/5-FORMYLTETRAHYDROFOLATE CYCLO-LIGASE"/>
    <property type="match status" value="1"/>
</dbReference>
<dbReference type="InterPro" id="IPR024185">
    <property type="entry name" value="FTHF_cligase-like_sf"/>
</dbReference>
<keyword evidence="7" id="KW-1185">Reference proteome</keyword>
<comment type="similarity">
    <text evidence="1 5">Belongs to the 5-formyltetrahydrofolate cyclo-ligase family.</text>
</comment>
<dbReference type="EMBL" id="PXXU01000021">
    <property type="protein sequence ID" value="PSJ17393.1"/>
    <property type="molecule type" value="Genomic_DNA"/>
</dbReference>
<reference evidence="6 7" key="1">
    <citation type="submission" date="2018-03" db="EMBL/GenBank/DDBJ databases">
        <title>Draft genome of Nitrosomonas supralitoralis APG5.</title>
        <authorList>
            <person name="Urakawa H."/>
            <person name="Lopez J.V."/>
        </authorList>
    </citation>
    <scope>NUCLEOTIDE SEQUENCE [LARGE SCALE GENOMIC DNA]</scope>
    <source>
        <strain evidence="6 7">APG5</strain>
    </source>
</reference>
<dbReference type="OrthoDB" id="9801938at2"/>
<keyword evidence="3 4" id="KW-0067">ATP-binding</keyword>
<keyword evidence="5" id="KW-0460">Magnesium</keyword>
<dbReference type="EC" id="6.3.3.2" evidence="5"/>
<evidence type="ECO:0000313" key="7">
    <source>
        <dbReference type="Proteomes" id="UP000241912"/>
    </source>
</evidence>
<proteinExistence type="inferred from homology"/>
<dbReference type="GO" id="GO:0030272">
    <property type="term" value="F:5-formyltetrahydrofolate cyclo-ligase activity"/>
    <property type="evidence" value="ECO:0007669"/>
    <property type="project" value="UniProtKB-EC"/>
</dbReference>
<keyword evidence="6" id="KW-0436">Ligase</keyword>
<accession>A0A2P7NV96</accession>
<dbReference type="Gene3D" id="3.40.50.10420">
    <property type="entry name" value="NagB/RpiA/CoA transferase-like"/>
    <property type="match status" value="1"/>
</dbReference>
<gene>
    <name evidence="6" type="ORF">C7H79_08350</name>
</gene>
<feature type="binding site" evidence="4">
    <location>
        <position position="59"/>
    </location>
    <ligand>
        <name>substrate</name>
    </ligand>
</feature>
<dbReference type="InterPro" id="IPR002698">
    <property type="entry name" value="FTHF_cligase"/>
</dbReference>
<evidence type="ECO:0000256" key="1">
    <source>
        <dbReference type="ARBA" id="ARBA00010638"/>
    </source>
</evidence>
<sequence length="191" mass="21896">MNNLSEWKKSQRKQLISARENIPEKTHWEWSQAISGFLRQELLKPQKMIIGIYCPIRGEYDPRPIAQHLIQHGATLALPEIIDKDTPLCFREWLPGTAMRNAAYGIPIPVGTRIVRLDAVIIPMVGFDHQGYRLGYGSGYFDRTLASYQRQPLSLGVAFEIQRLKNVYPQPHDIAMHHVITEAGIFQTKSY</sequence>
<feature type="binding site" evidence="4">
    <location>
        <begin position="8"/>
        <end position="12"/>
    </location>
    <ligand>
        <name>ATP</name>
        <dbReference type="ChEBI" id="CHEBI:30616"/>
    </ligand>
</feature>
<organism evidence="6 7">
    <name type="scientific">Nitrosomonas supralitoralis</name>
    <dbReference type="NCBI Taxonomy" id="2116706"/>
    <lineage>
        <taxon>Bacteria</taxon>
        <taxon>Pseudomonadati</taxon>
        <taxon>Pseudomonadota</taxon>
        <taxon>Betaproteobacteria</taxon>
        <taxon>Nitrosomonadales</taxon>
        <taxon>Nitrosomonadaceae</taxon>
        <taxon>Nitrosomonas</taxon>
    </lineage>
</organism>
<dbReference type="NCBIfam" id="TIGR02727">
    <property type="entry name" value="MTHFS_bact"/>
    <property type="match status" value="1"/>
</dbReference>
<evidence type="ECO:0000256" key="4">
    <source>
        <dbReference type="PIRSR" id="PIRSR006806-1"/>
    </source>
</evidence>
<name>A0A2P7NV96_9PROT</name>
<evidence type="ECO:0000313" key="6">
    <source>
        <dbReference type="EMBL" id="PSJ17393.1"/>
    </source>
</evidence>
<dbReference type="SUPFAM" id="SSF100950">
    <property type="entry name" value="NagB/RpiA/CoA transferase-like"/>
    <property type="match status" value="1"/>
</dbReference>
<dbReference type="RefSeq" id="WP_106706828.1">
    <property type="nucleotide sequence ID" value="NZ_PXXU01000021.1"/>
</dbReference>
<evidence type="ECO:0000256" key="5">
    <source>
        <dbReference type="RuleBase" id="RU361279"/>
    </source>
</evidence>
<comment type="catalytic activity">
    <reaction evidence="5">
        <text>(6S)-5-formyl-5,6,7,8-tetrahydrofolate + ATP = (6R)-5,10-methenyltetrahydrofolate + ADP + phosphate</text>
        <dbReference type="Rhea" id="RHEA:10488"/>
        <dbReference type="ChEBI" id="CHEBI:30616"/>
        <dbReference type="ChEBI" id="CHEBI:43474"/>
        <dbReference type="ChEBI" id="CHEBI:57455"/>
        <dbReference type="ChEBI" id="CHEBI:57457"/>
        <dbReference type="ChEBI" id="CHEBI:456216"/>
        <dbReference type="EC" id="6.3.3.2"/>
    </reaction>
</comment>
<keyword evidence="5" id="KW-0479">Metal-binding</keyword>
<dbReference type="AlphaFoldDB" id="A0A2P7NV96"/>
<dbReference type="GO" id="GO:0009396">
    <property type="term" value="P:folic acid-containing compound biosynthetic process"/>
    <property type="evidence" value="ECO:0007669"/>
    <property type="project" value="TreeGrafter"/>
</dbReference>
<evidence type="ECO:0000256" key="2">
    <source>
        <dbReference type="ARBA" id="ARBA00022741"/>
    </source>
</evidence>
<dbReference type="PANTHER" id="PTHR23407:SF1">
    <property type="entry name" value="5-FORMYLTETRAHYDROFOLATE CYCLO-LIGASE"/>
    <property type="match status" value="1"/>
</dbReference>
<dbReference type="InterPro" id="IPR037171">
    <property type="entry name" value="NagB/RpiA_transferase-like"/>
</dbReference>
<dbReference type="Pfam" id="PF01812">
    <property type="entry name" value="5-FTHF_cyc-lig"/>
    <property type="match status" value="1"/>
</dbReference>